<dbReference type="OrthoDB" id="9842146at2"/>
<evidence type="ECO:0000313" key="3">
    <source>
        <dbReference type="Proteomes" id="UP000007882"/>
    </source>
</evidence>
<name>I0H5B5_ACTM4</name>
<dbReference type="HOGENOM" id="CLU_1736640_0_0_11"/>
<dbReference type="EMBL" id="AP012319">
    <property type="protein sequence ID" value="BAL88202.1"/>
    <property type="molecule type" value="Genomic_DNA"/>
</dbReference>
<organism evidence="2 3">
    <name type="scientific">Actinoplanes missouriensis (strain ATCC 14538 / DSM 43046 / CBS 188.64 / JCM 3121 / NBRC 102363 / NCIMB 12654 / NRRL B-3342 / UNCC 431)</name>
    <dbReference type="NCBI Taxonomy" id="512565"/>
    <lineage>
        <taxon>Bacteria</taxon>
        <taxon>Bacillati</taxon>
        <taxon>Actinomycetota</taxon>
        <taxon>Actinomycetes</taxon>
        <taxon>Micromonosporales</taxon>
        <taxon>Micromonosporaceae</taxon>
        <taxon>Actinoplanes</taxon>
    </lineage>
</organism>
<feature type="transmembrane region" description="Helical" evidence="1">
    <location>
        <begin position="101"/>
        <end position="120"/>
    </location>
</feature>
<feature type="transmembrane region" description="Helical" evidence="1">
    <location>
        <begin position="75"/>
        <end position="95"/>
    </location>
</feature>
<evidence type="ECO:0000313" key="2">
    <source>
        <dbReference type="EMBL" id="BAL88202.1"/>
    </source>
</evidence>
<dbReference type="KEGG" id="ams:AMIS_29820"/>
<dbReference type="RefSeq" id="WP_014443097.1">
    <property type="nucleotide sequence ID" value="NC_017093.1"/>
</dbReference>
<accession>I0H5B5</accession>
<dbReference type="AlphaFoldDB" id="I0H5B5"/>
<sequence length="150" mass="16523">MSSVLVLAGVVFILCGLGFMIVQLRRGDIGIGVLRGESEETRRAVRRAIRDGYADDARVDHLARRALEAAVRPRWARYFFAAMLLLSIVLLAVGSHTVTDIAVRIGHVLLWSGLIALTVVNRRRLDDYRGLRPARPDTSATTASRDSDAI</sequence>
<dbReference type="PATRIC" id="fig|512565.3.peg.2983"/>
<keyword evidence="1" id="KW-1133">Transmembrane helix</keyword>
<gene>
    <name evidence="2" type="ordered locus">AMIS_29820</name>
</gene>
<keyword evidence="1" id="KW-0812">Transmembrane</keyword>
<keyword evidence="3" id="KW-1185">Reference proteome</keyword>
<reference evidence="2 3" key="1">
    <citation type="submission" date="2012-02" db="EMBL/GenBank/DDBJ databases">
        <title>Complete genome sequence of Actinoplanes missouriensis 431 (= NBRC 102363).</title>
        <authorList>
            <person name="Ohnishi Y."/>
            <person name="Ishikawa J."/>
            <person name="Sekine M."/>
            <person name="Hosoyama A."/>
            <person name="Harada T."/>
            <person name="Narita H."/>
            <person name="Hata T."/>
            <person name="Konno Y."/>
            <person name="Tutikane K."/>
            <person name="Fujita N."/>
            <person name="Horinouchi S."/>
            <person name="Hayakawa M."/>
        </authorList>
    </citation>
    <scope>NUCLEOTIDE SEQUENCE [LARGE SCALE GENOMIC DNA]</scope>
    <source>
        <strain evidence="3">ATCC 14538 / DSM 43046 / CBS 188.64 / JCM 3121 / NBRC 102363 / NCIMB 12654 / NRRL B-3342 / UNCC 431</strain>
    </source>
</reference>
<protein>
    <submittedName>
        <fullName evidence="2">Uncharacterized protein</fullName>
    </submittedName>
</protein>
<evidence type="ECO:0000256" key="1">
    <source>
        <dbReference type="SAM" id="Phobius"/>
    </source>
</evidence>
<keyword evidence="1" id="KW-0472">Membrane</keyword>
<feature type="transmembrane region" description="Helical" evidence="1">
    <location>
        <begin position="6"/>
        <end position="24"/>
    </location>
</feature>
<dbReference type="Proteomes" id="UP000007882">
    <property type="component" value="Chromosome"/>
</dbReference>
<proteinExistence type="predicted"/>